<dbReference type="GO" id="GO:0071555">
    <property type="term" value="P:cell wall organization"/>
    <property type="evidence" value="ECO:0007669"/>
    <property type="project" value="UniProtKB-KW"/>
</dbReference>
<feature type="signal peptide" evidence="10">
    <location>
        <begin position="1"/>
        <end position="24"/>
    </location>
</feature>
<evidence type="ECO:0000256" key="6">
    <source>
        <dbReference type="ARBA" id="ARBA00023295"/>
    </source>
</evidence>
<dbReference type="InterPro" id="IPR011050">
    <property type="entry name" value="Pectin_lyase_fold/virulence"/>
</dbReference>
<evidence type="ECO:0000256" key="9">
    <source>
        <dbReference type="RuleBase" id="RU361169"/>
    </source>
</evidence>
<dbReference type="AlphaFoldDB" id="A0A6P4ASP9"/>
<dbReference type="InterPro" id="IPR012334">
    <property type="entry name" value="Pectin_lyas_fold"/>
</dbReference>
<protein>
    <submittedName>
        <fullName evidence="12">Exopolygalacturonase</fullName>
    </submittedName>
</protein>
<dbReference type="GeneID" id="107433144"/>
<evidence type="ECO:0000256" key="2">
    <source>
        <dbReference type="ARBA" id="ARBA00008834"/>
    </source>
</evidence>
<evidence type="ECO:0000256" key="5">
    <source>
        <dbReference type="ARBA" id="ARBA00022801"/>
    </source>
</evidence>
<dbReference type="PROSITE" id="PS00502">
    <property type="entry name" value="POLYGALACTURONASE"/>
    <property type="match status" value="1"/>
</dbReference>
<comment type="similarity">
    <text evidence="2 9">Belongs to the glycosyl hydrolase 28 family.</text>
</comment>
<dbReference type="KEGG" id="zju:107433144"/>
<dbReference type="InterPro" id="IPR000743">
    <property type="entry name" value="Glyco_hydro_28"/>
</dbReference>
<comment type="subcellular location">
    <subcellularLocation>
        <location evidence="1">Secreted</location>
        <location evidence="1">Cell wall</location>
    </subcellularLocation>
</comment>
<dbReference type="SMR" id="A0A6P4ASP9"/>
<dbReference type="InterPro" id="IPR006626">
    <property type="entry name" value="PbH1"/>
</dbReference>
<keyword evidence="11" id="KW-1185">Reference proteome</keyword>
<dbReference type="GO" id="GO:0005975">
    <property type="term" value="P:carbohydrate metabolic process"/>
    <property type="evidence" value="ECO:0007669"/>
    <property type="project" value="InterPro"/>
</dbReference>
<feature type="active site" evidence="8">
    <location>
        <position position="268"/>
    </location>
</feature>
<evidence type="ECO:0000256" key="3">
    <source>
        <dbReference type="ARBA" id="ARBA00022512"/>
    </source>
</evidence>
<dbReference type="PROSITE" id="PS51257">
    <property type="entry name" value="PROKAR_LIPOPROTEIN"/>
    <property type="match status" value="1"/>
</dbReference>
<evidence type="ECO:0000313" key="12">
    <source>
        <dbReference type="RefSeq" id="XP_015899885.1"/>
    </source>
</evidence>
<dbReference type="Pfam" id="PF00295">
    <property type="entry name" value="Glyco_hydro_28"/>
    <property type="match status" value="1"/>
</dbReference>
<dbReference type="GO" id="GO:0004650">
    <property type="term" value="F:polygalacturonase activity"/>
    <property type="evidence" value="ECO:0007669"/>
    <property type="project" value="InterPro"/>
</dbReference>
<evidence type="ECO:0000256" key="7">
    <source>
        <dbReference type="ARBA" id="ARBA00023316"/>
    </source>
</evidence>
<dbReference type="RefSeq" id="XP_015899885.1">
    <property type="nucleotide sequence ID" value="XM_016044399.4"/>
</dbReference>
<gene>
    <name evidence="12" type="primary">LOC107433144</name>
</gene>
<dbReference type="SUPFAM" id="SSF51126">
    <property type="entry name" value="Pectin lyase-like"/>
    <property type="match status" value="1"/>
</dbReference>
<evidence type="ECO:0000313" key="11">
    <source>
        <dbReference type="Proteomes" id="UP001652623"/>
    </source>
</evidence>
<keyword evidence="7" id="KW-0961">Cell wall biogenesis/degradation</keyword>
<keyword evidence="5 9" id="KW-0378">Hydrolase</keyword>
<keyword evidence="4" id="KW-0964">Secreted</keyword>
<dbReference type="Proteomes" id="UP001652623">
    <property type="component" value="Chromosome 11"/>
</dbReference>
<evidence type="ECO:0000256" key="1">
    <source>
        <dbReference type="ARBA" id="ARBA00004191"/>
    </source>
</evidence>
<organism evidence="11 12">
    <name type="scientific">Ziziphus jujuba</name>
    <name type="common">Chinese jujube</name>
    <name type="synonym">Ziziphus sativa</name>
    <dbReference type="NCBI Taxonomy" id="326968"/>
    <lineage>
        <taxon>Eukaryota</taxon>
        <taxon>Viridiplantae</taxon>
        <taxon>Streptophyta</taxon>
        <taxon>Embryophyta</taxon>
        <taxon>Tracheophyta</taxon>
        <taxon>Spermatophyta</taxon>
        <taxon>Magnoliopsida</taxon>
        <taxon>eudicotyledons</taxon>
        <taxon>Gunneridae</taxon>
        <taxon>Pentapetalae</taxon>
        <taxon>rosids</taxon>
        <taxon>fabids</taxon>
        <taxon>Rosales</taxon>
        <taxon>Rhamnaceae</taxon>
        <taxon>Paliureae</taxon>
        <taxon>Ziziphus</taxon>
    </lineage>
</organism>
<keyword evidence="10" id="KW-0732">Signal</keyword>
<accession>A0A6P4ASP9</accession>
<dbReference type="FunFam" id="2.160.20.10:FF:000004">
    <property type="entry name" value="Pectin lyase-like superfamily protein"/>
    <property type="match status" value="1"/>
</dbReference>
<sequence>MAISGKSCHTLLLVCLAVISCCEGKEPVPAGPDTFRGARLGGHDKATPNEKVFNVLEHGAKPNGRSDNTEAFMQTWVAACKYNGNVRVLIPPGVFKLGPVTFAGPCNAKLIVVQVAGTVKADSDISLYESPEWFSFEDIDNIVVTGRGTFDGQGNEAWQYNDCKTNSDCAQLPCTIKFNKVSNGVLMGFTSLNSQGFHISISQCQNIRVRHIKIIAPGTSPNTDGIHISNSNNVKISKSNIATGDDCIGMIKGSTNIAINKVHCGPGHGISVGSLGHYENEEDVFGITVKNCTFTRTDNGIRIKSWPAGTTPSKATGMIFKDLIMREVGNPIIIDQLYCANGDGCGGKRPSVVKISNIHYINIKGTTNSPTPVSFQCSPKYPCDNIQLFNIDLKSSSPKPISVCTNAKAGYAGIQNPPPACH</sequence>
<dbReference type="SMART" id="SM00710">
    <property type="entry name" value="PbH1"/>
    <property type="match status" value="3"/>
</dbReference>
<evidence type="ECO:0000256" key="10">
    <source>
        <dbReference type="SAM" id="SignalP"/>
    </source>
</evidence>
<evidence type="ECO:0000256" key="8">
    <source>
        <dbReference type="PROSITE-ProRule" id="PRU10052"/>
    </source>
</evidence>
<proteinExistence type="inferred from homology"/>
<dbReference type="Gene3D" id="2.160.20.10">
    <property type="entry name" value="Single-stranded right-handed beta-helix, Pectin lyase-like"/>
    <property type="match status" value="1"/>
</dbReference>
<reference evidence="12" key="1">
    <citation type="submission" date="2025-08" db="UniProtKB">
        <authorList>
            <consortium name="RefSeq"/>
        </authorList>
    </citation>
    <scope>IDENTIFICATION</scope>
    <source>
        <tissue evidence="12">Seedling</tissue>
    </source>
</reference>
<feature type="chain" id="PRO_5044646995" evidence="10">
    <location>
        <begin position="25"/>
        <end position="422"/>
    </location>
</feature>
<evidence type="ECO:0000256" key="4">
    <source>
        <dbReference type="ARBA" id="ARBA00022525"/>
    </source>
</evidence>
<keyword evidence="6 9" id="KW-0326">Glycosidase</keyword>
<name>A0A6P4ASP9_ZIZJJ</name>
<keyword evidence="3" id="KW-0134">Cell wall</keyword>
<dbReference type="PANTHER" id="PTHR31375">
    <property type="match status" value="1"/>
</dbReference>